<dbReference type="SMART" id="SM00636">
    <property type="entry name" value="Glyco_18"/>
    <property type="match status" value="1"/>
</dbReference>
<dbReference type="SUPFAM" id="SSF51445">
    <property type="entry name" value="(Trans)glycosidases"/>
    <property type="match status" value="1"/>
</dbReference>
<comment type="caution">
    <text evidence="14">Lacks conserved residue(s) required for the propagation of feature annotation.</text>
</comment>
<feature type="domain" description="LysM" evidence="17">
    <location>
        <begin position="341"/>
        <end position="389"/>
    </location>
</feature>
<comment type="similarity">
    <text evidence="13">Belongs to the secreted LysM effector family.</text>
</comment>
<proteinExistence type="inferred from homology"/>
<evidence type="ECO:0000259" key="17">
    <source>
        <dbReference type="PROSITE" id="PS51782"/>
    </source>
</evidence>
<dbReference type="InterPro" id="IPR018392">
    <property type="entry name" value="LysM"/>
</dbReference>
<evidence type="ECO:0000259" key="16">
    <source>
        <dbReference type="PROSITE" id="PS50941"/>
    </source>
</evidence>
<evidence type="ECO:0000256" key="6">
    <source>
        <dbReference type="ARBA" id="ARBA00022669"/>
    </source>
</evidence>
<dbReference type="SUPFAM" id="SSF57016">
    <property type="entry name" value="Plant lectins/antimicrobial peptides"/>
    <property type="match status" value="1"/>
</dbReference>
<feature type="disulfide bond" evidence="14">
    <location>
        <begin position="464"/>
        <end position="468"/>
    </location>
</feature>
<feature type="disulfide bond" evidence="14">
    <location>
        <begin position="432"/>
        <end position="446"/>
    </location>
</feature>
<keyword evidence="20" id="KW-1185">Reference proteome</keyword>
<dbReference type="InterPro" id="IPR029070">
    <property type="entry name" value="Chitinase_insertion_sf"/>
</dbReference>
<accession>A0A9P9FBY7</accession>
<keyword evidence="12" id="KW-0624">Polysaccharide degradation</keyword>
<gene>
    <name evidence="19" type="ORF">B0J13DRAFT_592197</name>
</gene>
<dbReference type="GO" id="GO:0008061">
    <property type="term" value="F:chitin binding"/>
    <property type="evidence" value="ECO:0007669"/>
    <property type="project" value="UniProtKB-UniRule"/>
</dbReference>
<dbReference type="SUPFAM" id="SSF54556">
    <property type="entry name" value="Chitinase insertion domain"/>
    <property type="match status" value="1"/>
</dbReference>
<keyword evidence="6 14" id="KW-0147">Chitin-binding</keyword>
<evidence type="ECO:0000256" key="3">
    <source>
        <dbReference type="ARBA" id="ARBA00008682"/>
    </source>
</evidence>
<dbReference type="Gene3D" id="3.30.60.10">
    <property type="entry name" value="Endochitinase-like"/>
    <property type="match status" value="1"/>
</dbReference>
<feature type="domain" description="Chitin-binding type-1" evidence="16">
    <location>
        <begin position="402"/>
        <end position="470"/>
    </location>
</feature>
<dbReference type="PROSITE" id="PS01095">
    <property type="entry name" value="GH18_1"/>
    <property type="match status" value="1"/>
</dbReference>
<evidence type="ECO:0000256" key="13">
    <source>
        <dbReference type="ARBA" id="ARBA00044955"/>
    </source>
</evidence>
<feature type="domain" description="GH18" evidence="18">
    <location>
        <begin position="482"/>
        <end position="852"/>
    </location>
</feature>
<dbReference type="EC" id="3.2.1.14" evidence="4"/>
<keyword evidence="5" id="KW-0964">Secreted</keyword>
<dbReference type="SMART" id="SM00257">
    <property type="entry name" value="LysM"/>
    <property type="match status" value="2"/>
</dbReference>
<comment type="subcellular location">
    <subcellularLocation>
        <location evidence="2">Secreted</location>
    </subcellularLocation>
</comment>
<dbReference type="Pfam" id="PF01476">
    <property type="entry name" value="LysM"/>
    <property type="match status" value="2"/>
</dbReference>
<dbReference type="EMBL" id="JAGMUU010000002">
    <property type="protein sequence ID" value="KAH7159572.1"/>
    <property type="molecule type" value="Genomic_DNA"/>
</dbReference>
<dbReference type="PROSITE" id="PS50941">
    <property type="entry name" value="CHIT_BIND_I_2"/>
    <property type="match status" value="1"/>
</dbReference>
<dbReference type="InterPro" id="IPR036861">
    <property type="entry name" value="Endochitinase-like_sf"/>
</dbReference>
<keyword evidence="8" id="KW-0146">Chitin degradation</keyword>
<keyword evidence="9" id="KW-0843">Virulence</keyword>
<keyword evidence="10" id="KW-0119">Carbohydrate metabolism</keyword>
<comment type="catalytic activity">
    <reaction evidence="1">
        <text>Random endo-hydrolysis of N-acetyl-beta-D-glucosaminide (1-&gt;4)-beta-linkages in chitin and chitodextrins.</text>
        <dbReference type="EC" id="3.2.1.14"/>
    </reaction>
</comment>
<evidence type="ECO:0000256" key="12">
    <source>
        <dbReference type="ARBA" id="ARBA00023326"/>
    </source>
</evidence>
<sequence length="1326" mass="144909">MNICPPFITEAGLDSSNWTAYSTLDKALACNYRPRLLEFMLHSRLTDVSSVNLIRAAASLEGDHLEIFNTTSSSPGTLTTTTENDLVLGWVSTDEQVITPQAVTALKEAQSFLLTDTAVNKTTVFVHYGDTAVGVFFGKKIMPTTVATEILERLVDYCWEYGMPRKLATQLCSSKFNSDYTLGVVIDNTPGPMALINVQSAVSAWSNATCLEDLQYEKPFGKFDIEFNIEDDHALSSNLTTSIHKRHSGHNHIHAQHHKRYSHPVSRGDLIARASCSVKQVVSGDTCAALASRCGISASNFTKYNTKTNLCSTLRVGQYVCCSSGTLPDFTPKPNADGSCSSYEVQTGDFCDAIAASHSIEVKDIESFNKNTWGWSGCTRLFADAVICLSKGDAPMPNPIANAQCGPQKPGTVKPAKGKQLADLNPCPLNACCNVWGQCGTTSDFCTNTTLGAPGTAKAGTNGCISNCGTEIVNNDSPPSSFIRVGYFEAWNNERPCLWMDASELQTMTSLTHIHFAFARLTANFQVDISHVSKQFNKFKKLTGVKRVLAFGGWVDSTDPGKFHILRNAVKKENRLAVAKNIAAFIKEHGLDGVDMDWEYPGAPDIPDIPAADVTDGTDYLGMLTLLKAYLGTGKTLSIAAPASFWYLKAYPIEKMGKLLDYIIYMTYDLHGQWDYDNEWASPGCAKGNCLRSHINMTETINSLAMITKAGVPSSKVIVGITSYGRSFKMAKAGCTGPMCTFLGSATESPARKGACTATGGYISNAEINDIIKRGKNIKTFVDDSESDILVYDNTEWVAYMSASRKNSRISKYKGLNFGGVTDWAVDLEKFGKLESGGGNYIEIIEDNPTCEWKWLDGYTCQDEAVKDALMNAEKRWNAMQTPCPWREVTRVWYERRDDEKNPINVTLEENQNIFAMELQSALDGDENFRCASIDLGTNSCEGTLECRQTVDAGPAAYFILNSMSVLHTTIRGMYDSIGGAENKVQNYIGTMVKKFAPDVDDTAEFNLLMDVLGIVIGMGFAPIFNRLIKGNGNVGLEDWKDLVVNGASWAATVAKDFQNKETDGTLVEAKLGNIASDFEQTLELFLKEIFSGSDRSVDYIGRMIADGKLNNPRKSPGVSTFESSVAKTFYAILIPFAWKIGAVGAPAFIVDSGYSCDAVGPLDKKYITSETAEETEFCYEKQLYYLLAPKGPAETCKIPDGIGPQLPVCVDMFFSSPDGLTNFNDTANWEGLTADDLVAGAIEGWRANGKMNTGKFIDLTDKDSYVHLESGESYVLNVRAPGIVQIPVCSPEQARAGWLAAYKMTPEKRAKFLAGVPSWPCPIKT</sequence>
<evidence type="ECO:0000256" key="9">
    <source>
        <dbReference type="ARBA" id="ARBA00023026"/>
    </source>
</evidence>
<dbReference type="Gene3D" id="3.10.50.10">
    <property type="match status" value="1"/>
</dbReference>
<name>A0A9P9FBY7_9HYPO</name>
<dbReference type="GO" id="GO:0005576">
    <property type="term" value="C:extracellular region"/>
    <property type="evidence" value="ECO:0007669"/>
    <property type="project" value="UniProtKB-SubCell"/>
</dbReference>
<organism evidence="19 20">
    <name type="scientific">Dactylonectria estremocensis</name>
    <dbReference type="NCBI Taxonomy" id="1079267"/>
    <lineage>
        <taxon>Eukaryota</taxon>
        <taxon>Fungi</taxon>
        <taxon>Dikarya</taxon>
        <taxon>Ascomycota</taxon>
        <taxon>Pezizomycotina</taxon>
        <taxon>Sordariomycetes</taxon>
        <taxon>Hypocreomycetidae</taxon>
        <taxon>Hypocreales</taxon>
        <taxon>Nectriaceae</taxon>
        <taxon>Dactylonectria</taxon>
    </lineage>
</organism>
<dbReference type="InterPro" id="IPR001223">
    <property type="entry name" value="Glyco_hydro18_cat"/>
</dbReference>
<dbReference type="SUPFAM" id="SSF54106">
    <property type="entry name" value="LysM domain"/>
    <property type="match status" value="1"/>
</dbReference>
<evidence type="ECO:0000256" key="10">
    <source>
        <dbReference type="ARBA" id="ARBA00023277"/>
    </source>
</evidence>
<dbReference type="PROSITE" id="PS51910">
    <property type="entry name" value="GH18_2"/>
    <property type="match status" value="1"/>
</dbReference>
<evidence type="ECO:0000256" key="5">
    <source>
        <dbReference type="ARBA" id="ARBA00022525"/>
    </source>
</evidence>
<protein>
    <recommendedName>
        <fullName evidence="4">chitinase</fullName>
        <ecNumber evidence="4">3.2.1.14</ecNumber>
    </recommendedName>
</protein>
<dbReference type="GO" id="GO:0008843">
    <property type="term" value="F:endochitinase activity"/>
    <property type="evidence" value="ECO:0007669"/>
    <property type="project" value="UniProtKB-EC"/>
</dbReference>
<evidence type="ECO:0000256" key="8">
    <source>
        <dbReference type="ARBA" id="ARBA00023024"/>
    </source>
</evidence>
<dbReference type="Gene3D" id="3.10.350.10">
    <property type="entry name" value="LysM domain"/>
    <property type="match status" value="2"/>
</dbReference>
<evidence type="ECO:0000313" key="19">
    <source>
        <dbReference type="EMBL" id="KAH7159572.1"/>
    </source>
</evidence>
<dbReference type="InterPro" id="IPR036779">
    <property type="entry name" value="LysM_dom_sf"/>
</dbReference>
<dbReference type="InterPro" id="IPR017853">
    <property type="entry name" value="GH"/>
</dbReference>
<dbReference type="GO" id="GO:0000272">
    <property type="term" value="P:polysaccharide catabolic process"/>
    <property type="evidence" value="ECO:0007669"/>
    <property type="project" value="UniProtKB-KW"/>
</dbReference>
<dbReference type="PANTHER" id="PTHR47700">
    <property type="entry name" value="V CHITINASE, PUTATIVE (AFU_ORTHOLOGUE AFUA_6G13720)-RELATED"/>
    <property type="match status" value="1"/>
</dbReference>
<keyword evidence="7 15" id="KW-0378">Hydrolase</keyword>
<dbReference type="CDD" id="cd00118">
    <property type="entry name" value="LysM"/>
    <property type="match status" value="1"/>
</dbReference>
<dbReference type="PROSITE" id="PS51782">
    <property type="entry name" value="LYSM"/>
    <property type="match status" value="2"/>
</dbReference>
<evidence type="ECO:0000256" key="11">
    <source>
        <dbReference type="ARBA" id="ARBA00023295"/>
    </source>
</evidence>
<evidence type="ECO:0000256" key="4">
    <source>
        <dbReference type="ARBA" id="ARBA00012729"/>
    </source>
</evidence>
<evidence type="ECO:0000256" key="15">
    <source>
        <dbReference type="RuleBase" id="RU000489"/>
    </source>
</evidence>
<dbReference type="Proteomes" id="UP000717696">
    <property type="component" value="Unassembled WGS sequence"/>
</dbReference>
<dbReference type="InterPro" id="IPR053214">
    <property type="entry name" value="LysM12-like"/>
</dbReference>
<dbReference type="CDD" id="cd02878">
    <property type="entry name" value="GH18_zymocin_alpha"/>
    <property type="match status" value="1"/>
</dbReference>
<dbReference type="OrthoDB" id="73875at2759"/>
<comment type="similarity">
    <text evidence="3">Belongs to the glycosyl hydrolase 18 family. Chitinase class V subfamily.</text>
</comment>
<dbReference type="PANTHER" id="PTHR47700:SF2">
    <property type="entry name" value="CHITINASE"/>
    <property type="match status" value="1"/>
</dbReference>
<keyword evidence="11 15" id="KW-0326">Glycosidase</keyword>
<dbReference type="InterPro" id="IPR011583">
    <property type="entry name" value="Chitinase_II/V-like_cat"/>
</dbReference>
<evidence type="ECO:0000256" key="14">
    <source>
        <dbReference type="PROSITE-ProRule" id="PRU00261"/>
    </source>
</evidence>
<dbReference type="InterPro" id="IPR001579">
    <property type="entry name" value="Glyco_hydro_18_chit_AS"/>
</dbReference>
<evidence type="ECO:0000256" key="7">
    <source>
        <dbReference type="ARBA" id="ARBA00022801"/>
    </source>
</evidence>
<evidence type="ECO:0000259" key="18">
    <source>
        <dbReference type="PROSITE" id="PS51910"/>
    </source>
</evidence>
<dbReference type="GO" id="GO:0006032">
    <property type="term" value="P:chitin catabolic process"/>
    <property type="evidence" value="ECO:0007669"/>
    <property type="project" value="UniProtKB-KW"/>
</dbReference>
<evidence type="ECO:0000313" key="20">
    <source>
        <dbReference type="Proteomes" id="UP000717696"/>
    </source>
</evidence>
<evidence type="ECO:0000256" key="1">
    <source>
        <dbReference type="ARBA" id="ARBA00000822"/>
    </source>
</evidence>
<dbReference type="Pfam" id="PF00704">
    <property type="entry name" value="Glyco_hydro_18"/>
    <property type="match status" value="1"/>
</dbReference>
<reference evidence="19" key="1">
    <citation type="journal article" date="2021" name="Nat. Commun.">
        <title>Genetic determinants of endophytism in the Arabidopsis root mycobiome.</title>
        <authorList>
            <person name="Mesny F."/>
            <person name="Miyauchi S."/>
            <person name="Thiergart T."/>
            <person name="Pickel B."/>
            <person name="Atanasova L."/>
            <person name="Karlsson M."/>
            <person name="Huettel B."/>
            <person name="Barry K.W."/>
            <person name="Haridas S."/>
            <person name="Chen C."/>
            <person name="Bauer D."/>
            <person name="Andreopoulos W."/>
            <person name="Pangilinan J."/>
            <person name="LaButti K."/>
            <person name="Riley R."/>
            <person name="Lipzen A."/>
            <person name="Clum A."/>
            <person name="Drula E."/>
            <person name="Henrissat B."/>
            <person name="Kohler A."/>
            <person name="Grigoriev I.V."/>
            <person name="Martin F.M."/>
            <person name="Hacquard S."/>
        </authorList>
    </citation>
    <scope>NUCLEOTIDE SEQUENCE</scope>
    <source>
        <strain evidence="19">MPI-CAGE-AT-0021</strain>
    </source>
</reference>
<dbReference type="Gene3D" id="3.20.20.80">
    <property type="entry name" value="Glycosidases"/>
    <property type="match status" value="1"/>
</dbReference>
<feature type="disulfide bond" evidence="14">
    <location>
        <begin position="427"/>
        <end position="439"/>
    </location>
</feature>
<keyword evidence="14" id="KW-1015">Disulfide bond</keyword>
<evidence type="ECO:0000256" key="2">
    <source>
        <dbReference type="ARBA" id="ARBA00004613"/>
    </source>
</evidence>
<dbReference type="InterPro" id="IPR001002">
    <property type="entry name" value="Chitin-bd_1"/>
</dbReference>
<comment type="caution">
    <text evidence="19">The sequence shown here is derived from an EMBL/GenBank/DDBJ whole genome shotgun (WGS) entry which is preliminary data.</text>
</comment>
<dbReference type="Pfam" id="PF00187">
    <property type="entry name" value="Chitin_bind_1"/>
    <property type="match status" value="1"/>
</dbReference>
<feature type="domain" description="LysM" evidence="17">
    <location>
        <begin position="277"/>
        <end position="322"/>
    </location>
</feature>